<feature type="non-terminal residue" evidence="1">
    <location>
        <position position="1"/>
    </location>
</feature>
<evidence type="ECO:0000313" key="1">
    <source>
        <dbReference type="EMBL" id="JAP96359.1"/>
    </source>
</evidence>
<dbReference type="EMBL" id="GDID01000247">
    <property type="protein sequence ID" value="JAP96359.1"/>
    <property type="molecule type" value="Transcribed_RNA"/>
</dbReference>
<reference evidence="1" key="1">
    <citation type="submission" date="2015-07" db="EMBL/GenBank/DDBJ databases">
        <title>Adaptation to a free-living lifestyle via gene acquisitions in the diplomonad Trepomonas sp. PC1.</title>
        <authorList>
            <person name="Xu F."/>
            <person name="Jerlstrom-Hultqvist J."/>
            <person name="Kolisko M."/>
            <person name="Simpson A.G.B."/>
            <person name="Roger A.J."/>
            <person name="Svard S.G."/>
            <person name="Andersson J.O."/>
        </authorList>
    </citation>
    <scope>NUCLEOTIDE SEQUENCE</scope>
    <source>
        <strain evidence="1">PC1</strain>
    </source>
</reference>
<feature type="non-terminal residue" evidence="1">
    <location>
        <position position="116"/>
    </location>
</feature>
<gene>
    <name evidence="1" type="ORF">TPC1_10329</name>
</gene>
<dbReference type="AlphaFoldDB" id="A0A146KMP9"/>
<proteinExistence type="predicted"/>
<name>A0A146KMP9_9EUKA</name>
<organism evidence="1">
    <name type="scientific">Trepomonas sp. PC1</name>
    <dbReference type="NCBI Taxonomy" id="1076344"/>
    <lineage>
        <taxon>Eukaryota</taxon>
        <taxon>Metamonada</taxon>
        <taxon>Diplomonadida</taxon>
        <taxon>Hexamitidae</taxon>
        <taxon>Hexamitinae</taxon>
        <taxon>Trepomonas</taxon>
    </lineage>
</organism>
<sequence length="116" mass="13820">KMEVQKYTVRIKEEYQNMQKPDPSGAVEYVCLKFPLVYHIQKEYDKFKLFLASIIVPTLMQNVSKMFNQDYAHAIQLQVSVKFLSELKIFKLSHKELLERVYAQTTEDFMRLVTSY</sequence>
<protein>
    <submittedName>
        <fullName evidence="1">Uncharacterized protein</fullName>
    </submittedName>
</protein>
<accession>A0A146KMP9</accession>